<dbReference type="Gene3D" id="3.90.870.10">
    <property type="entry name" value="DHBP synthase"/>
    <property type="match status" value="1"/>
</dbReference>
<reference evidence="20" key="1">
    <citation type="submission" date="2022-12" db="EMBL/GenBank/DDBJ databases">
        <authorList>
            <person name="Petersen C."/>
        </authorList>
    </citation>
    <scope>NUCLEOTIDE SEQUENCE</scope>
    <source>
        <strain evidence="20">IBT 29495</strain>
    </source>
</reference>
<dbReference type="PROSITE" id="PS51163">
    <property type="entry name" value="YRDC"/>
    <property type="match status" value="1"/>
</dbReference>
<evidence type="ECO:0000256" key="1">
    <source>
        <dbReference type="ARBA" id="ARBA00004496"/>
    </source>
</evidence>
<feature type="compositionally biased region" description="Acidic residues" evidence="18">
    <location>
        <begin position="784"/>
        <end position="802"/>
    </location>
</feature>
<dbReference type="Gene3D" id="3.40.50.11030">
    <property type="entry name" value="Threonylcarbamoyl-AMP synthase, C-terminal domain"/>
    <property type="match status" value="1"/>
</dbReference>
<evidence type="ECO:0000256" key="15">
    <source>
        <dbReference type="ARBA" id="ARBA00056339"/>
    </source>
</evidence>
<evidence type="ECO:0000256" key="16">
    <source>
        <dbReference type="ARBA" id="ARBA00070414"/>
    </source>
</evidence>
<keyword evidence="12 17" id="KW-0175">Coiled coil</keyword>
<dbReference type="Pfam" id="PF05670">
    <property type="entry name" value="NFACT-R_1"/>
    <property type="match status" value="1"/>
</dbReference>
<accession>A0A9W9XUK1</accession>
<dbReference type="Proteomes" id="UP001149954">
    <property type="component" value="Unassembled WGS sequence"/>
</dbReference>
<dbReference type="GO" id="GO:0003725">
    <property type="term" value="F:double-stranded RNA binding"/>
    <property type="evidence" value="ECO:0007669"/>
    <property type="project" value="InterPro"/>
</dbReference>
<feature type="compositionally biased region" description="Basic and acidic residues" evidence="18">
    <location>
        <begin position="915"/>
        <end position="925"/>
    </location>
</feature>
<dbReference type="EMBL" id="JAPWDS010000003">
    <property type="protein sequence ID" value="KAJ5503634.1"/>
    <property type="molecule type" value="Genomic_DNA"/>
</dbReference>
<dbReference type="GO" id="GO:0005524">
    <property type="term" value="F:ATP binding"/>
    <property type="evidence" value="ECO:0007669"/>
    <property type="project" value="UniProtKB-KW"/>
</dbReference>
<dbReference type="PANTHER" id="PTHR15239">
    <property type="entry name" value="NUCLEAR EXPORT MEDIATOR FACTOR NEMF"/>
    <property type="match status" value="1"/>
</dbReference>
<comment type="caution">
    <text evidence="20">The sequence shown here is derived from an EMBL/GenBank/DDBJ whole genome shotgun (WGS) entry which is preliminary data.</text>
</comment>
<evidence type="ECO:0000256" key="18">
    <source>
        <dbReference type="SAM" id="MobiDB-lite"/>
    </source>
</evidence>
<evidence type="ECO:0000256" key="10">
    <source>
        <dbReference type="ARBA" id="ARBA00022741"/>
    </source>
</evidence>
<dbReference type="Gene3D" id="2.30.310.10">
    <property type="entry name" value="ibrinogen binding protein from staphylococcus aureus domain"/>
    <property type="match status" value="1"/>
</dbReference>
<evidence type="ECO:0000313" key="20">
    <source>
        <dbReference type="EMBL" id="KAJ5503634.1"/>
    </source>
</evidence>
<dbReference type="Pfam" id="PF05833">
    <property type="entry name" value="NFACT_N"/>
    <property type="match status" value="1"/>
</dbReference>
<dbReference type="Pfam" id="PF01300">
    <property type="entry name" value="Sua5_yciO_yrdC"/>
    <property type="match status" value="1"/>
</dbReference>
<proteinExistence type="inferred from homology"/>
<evidence type="ECO:0000256" key="8">
    <source>
        <dbReference type="ARBA" id="ARBA00022694"/>
    </source>
</evidence>
<keyword evidence="10" id="KW-0547">Nucleotide-binding</keyword>
<evidence type="ECO:0000256" key="17">
    <source>
        <dbReference type="SAM" id="Coils"/>
    </source>
</evidence>
<evidence type="ECO:0000256" key="5">
    <source>
        <dbReference type="ARBA" id="ARBA00015492"/>
    </source>
</evidence>
<evidence type="ECO:0000256" key="7">
    <source>
        <dbReference type="ARBA" id="ARBA00022679"/>
    </source>
</evidence>
<feature type="compositionally biased region" description="Basic and acidic residues" evidence="18">
    <location>
        <begin position="824"/>
        <end position="844"/>
    </location>
</feature>
<dbReference type="InterPro" id="IPR006070">
    <property type="entry name" value="Sua5-like_dom"/>
</dbReference>
<feature type="compositionally biased region" description="Acidic residues" evidence="18">
    <location>
        <begin position="437"/>
        <end position="463"/>
    </location>
</feature>
<feature type="domain" description="YrdC-like" evidence="19">
    <location>
        <begin position="1218"/>
        <end position="1422"/>
    </location>
</feature>
<comment type="similarity">
    <text evidence="3">Belongs to the NEMF family.</text>
</comment>
<comment type="catalytic activity">
    <reaction evidence="14">
        <text>L-threonine + hydrogencarbonate + ATP = L-threonylcarbamoyladenylate + diphosphate + H2O</text>
        <dbReference type="Rhea" id="RHEA:36407"/>
        <dbReference type="ChEBI" id="CHEBI:15377"/>
        <dbReference type="ChEBI" id="CHEBI:17544"/>
        <dbReference type="ChEBI" id="CHEBI:30616"/>
        <dbReference type="ChEBI" id="CHEBI:33019"/>
        <dbReference type="ChEBI" id="CHEBI:57926"/>
        <dbReference type="ChEBI" id="CHEBI:73682"/>
        <dbReference type="EC" id="2.7.7.87"/>
    </reaction>
</comment>
<evidence type="ECO:0000313" key="21">
    <source>
        <dbReference type="Proteomes" id="UP001149954"/>
    </source>
</evidence>
<dbReference type="InterPro" id="IPR008532">
    <property type="entry name" value="NFACT_RNA-bd"/>
</dbReference>
<feature type="region of interest" description="Disordered" evidence="18">
    <location>
        <begin position="495"/>
        <end position="516"/>
    </location>
</feature>
<evidence type="ECO:0000256" key="12">
    <source>
        <dbReference type="ARBA" id="ARBA00023054"/>
    </source>
</evidence>
<dbReference type="Pfam" id="PF03481">
    <property type="entry name" value="Sua5_C"/>
    <property type="match status" value="1"/>
</dbReference>
<dbReference type="FunFam" id="2.30.310.10:FF:000003">
    <property type="entry name" value="Zinc knuckle domain containing protein"/>
    <property type="match status" value="1"/>
</dbReference>
<dbReference type="GO" id="GO:0043023">
    <property type="term" value="F:ribosomal large subunit binding"/>
    <property type="evidence" value="ECO:0007669"/>
    <property type="project" value="TreeGrafter"/>
</dbReference>
<evidence type="ECO:0000259" key="19">
    <source>
        <dbReference type="PROSITE" id="PS51163"/>
    </source>
</evidence>
<dbReference type="OrthoDB" id="207084at2759"/>
<dbReference type="InterPro" id="IPR038385">
    <property type="entry name" value="Sua5/YwlC_C"/>
</dbReference>
<dbReference type="SUPFAM" id="SSF55821">
    <property type="entry name" value="YrdC/RibB"/>
    <property type="match status" value="1"/>
</dbReference>
<comment type="subcellular location">
    <subcellularLocation>
        <location evidence="1">Cytoplasm</location>
    </subcellularLocation>
</comment>
<keyword evidence="6" id="KW-0963">Cytoplasm</keyword>
<dbReference type="GO" id="GO:0005737">
    <property type="term" value="C:cytoplasm"/>
    <property type="evidence" value="ECO:0007669"/>
    <property type="project" value="UniProtKB-SubCell"/>
</dbReference>
<evidence type="ECO:0000256" key="3">
    <source>
        <dbReference type="ARBA" id="ARBA00008318"/>
    </source>
</evidence>
<keyword evidence="9" id="KW-0548">Nucleotidyltransferase</keyword>
<feature type="region of interest" description="Disordered" evidence="18">
    <location>
        <begin position="691"/>
        <end position="936"/>
    </location>
</feature>
<feature type="compositionally biased region" description="Basic and acidic residues" evidence="18">
    <location>
        <begin position="495"/>
        <end position="506"/>
    </location>
</feature>
<feature type="compositionally biased region" description="Gly residues" evidence="18">
    <location>
        <begin position="1078"/>
        <end position="1093"/>
    </location>
</feature>
<dbReference type="GO" id="GO:0072344">
    <property type="term" value="P:rescue of stalled ribosome"/>
    <property type="evidence" value="ECO:0007669"/>
    <property type="project" value="TreeGrafter"/>
</dbReference>
<evidence type="ECO:0000256" key="11">
    <source>
        <dbReference type="ARBA" id="ARBA00022840"/>
    </source>
</evidence>
<feature type="compositionally biased region" description="Polar residues" evidence="18">
    <location>
        <begin position="807"/>
        <end position="823"/>
    </location>
</feature>
<dbReference type="Pfam" id="PF11923">
    <property type="entry name" value="NFACT-C"/>
    <property type="match status" value="1"/>
</dbReference>
<comment type="similarity">
    <text evidence="2">Belongs to the SUA5 family.</text>
</comment>
<feature type="region of interest" description="Disordered" evidence="18">
    <location>
        <begin position="437"/>
        <end position="470"/>
    </location>
</feature>
<feature type="compositionally biased region" description="Polar residues" evidence="18">
    <location>
        <begin position="766"/>
        <end position="782"/>
    </location>
</feature>
<keyword evidence="11" id="KW-0067">ATP-binding</keyword>
<dbReference type="NCBIfam" id="TIGR00057">
    <property type="entry name" value="L-threonylcarbamoyladenylate synthase"/>
    <property type="match status" value="1"/>
</dbReference>
<feature type="compositionally biased region" description="Basic and acidic residues" evidence="18">
    <location>
        <begin position="866"/>
        <end position="876"/>
    </location>
</feature>
<dbReference type="InterPro" id="IPR017945">
    <property type="entry name" value="DHBP_synth_RibB-like_a/b_dom"/>
</dbReference>
<dbReference type="GO" id="GO:0000049">
    <property type="term" value="F:tRNA binding"/>
    <property type="evidence" value="ECO:0007669"/>
    <property type="project" value="TreeGrafter"/>
</dbReference>
<dbReference type="EC" id="2.7.7.87" evidence="4"/>
<gene>
    <name evidence="20" type="ORF">N7463_006508</name>
</gene>
<feature type="coiled-coil region" evidence="17">
    <location>
        <begin position="332"/>
        <end position="363"/>
    </location>
</feature>
<reference evidence="20" key="2">
    <citation type="journal article" date="2023" name="IMA Fungus">
        <title>Comparative genomic study of the Penicillium genus elucidates a diverse pangenome and 15 lateral gene transfer events.</title>
        <authorList>
            <person name="Petersen C."/>
            <person name="Sorensen T."/>
            <person name="Nielsen M.R."/>
            <person name="Sondergaard T.E."/>
            <person name="Sorensen J.L."/>
            <person name="Fitzpatrick D.A."/>
            <person name="Frisvad J.C."/>
            <person name="Nielsen K.L."/>
        </authorList>
    </citation>
    <scope>NUCLEOTIDE SEQUENCE</scope>
    <source>
        <strain evidence="20">IBT 29495</strain>
    </source>
</reference>
<evidence type="ECO:0000256" key="9">
    <source>
        <dbReference type="ARBA" id="ARBA00022695"/>
    </source>
</evidence>
<comment type="function">
    <text evidence="15">Required for the formation of a threonylcarbamoyl group on adenosine at position 37 (t(6)A37) in tRNAs that read codons beginning with adenine. Likely catalyzes the conversion of L-threonine, HCO(3)(-)/CO(2) and ATP to give threonylcarbamoyl-AMP (TC-AMP) as the acyladenylate intermediate, with the release of diphosphate. Required for normal translation, by ensuring translation fidelity at the level of codon recognition, appropriate translation initiation selection and maintenance of reading frame. Also involved in telomere replication. Binds to single-stranded telomeric (ssTG) DNA and positively regulates telomere length.</text>
</comment>
<feature type="region of interest" description="Disordered" evidence="18">
    <location>
        <begin position="1064"/>
        <end position="1095"/>
    </location>
</feature>
<dbReference type="GO" id="GO:1990112">
    <property type="term" value="C:RQC complex"/>
    <property type="evidence" value="ECO:0007669"/>
    <property type="project" value="TreeGrafter"/>
</dbReference>
<evidence type="ECO:0000256" key="13">
    <source>
        <dbReference type="ARBA" id="ARBA00029774"/>
    </source>
</evidence>
<name>A0A9W9XUK1_9EURO</name>
<sequence length="1612" mass="177006">MKQRFSSLDVKVITQELASECVNLRVSNIYDLSSRIFLFKLAKPDHRRQLIIDSGFRTHVTQYSRTAATTPSPFVTRLRKYLKSRRITGISQIGTDRIIDISFSDGAYHVFLEFFAGGNIVLTDREYNILAFFRQVAAGDGGEEIKAGVKYTVSNKQNYDGVPDITADRVLQTLEKAQVFSAQEGNAPKKSKKKGADILRKALSQGFPEYPPLLLDHVFATKEFDTTTPLDQVLGSQDLLQTVKEVLEESQRISNSFDSGDSHPGYIVAKEDMRAISEGETSSKAPGLLYEDFHPFKPRQFENKPGIKILEFERFNATVDEYFSSLESQRLESRLTEREEAAKKKLESVRSEHKKRIDELKNVQELHIRKADAIQDNVYRVQEAIDAVNGLVAQGMDWGEIARLIEMEQDRGNPVAQTIKLPLKLYENTLTLLLGEAGDDEEDEDKEFSSSDESDSNSEDEVEQERGRAERESKLLTIDIDLGLSPWANASQYYDQKKQASEKEQRTAQSSTKALKSHEKKVTIDLKKGLKKEKQVLRQARTPFWFEKFIFFISSEGYLVIGARDAMQSELLYRRYLSKGDVFVHADLEGATPIVVKNRPGSADAPIPPSTLSQAGNLCVATSIAWDSKAVMSAWWTHAHQVSKIAENGSGIMPTGVFQIKGEKNFLAPSQLVLGFGIMFQVSQESVRNHKQRFDTSEVPQPAITPADETGASESKDTVDSEAPGQTETTEETTEDAKEDTEKEDAEKEDAGSEAEDEDDKAATRNPLQQGDSGLPTSQPTQELDFESEPEEESKDELEGEEATAKAGQNSVPETNEEPNFNAQERRTSHQGKSLDRPREEEPAVPRIAPTRGKRAKDKRAAAKYAHQDDDERELALRLVGANKGKAAKAAKAAEAKEQREREAEAQRQRRRAQHERAAEAERKRQAQFTENGTDDYNEETAAAEAADLTWIPALVGTPTTDDEIIAAIPVCAPWAALGRYKYKVKLQPGSVKKGKAVKEIIGRWVSETTTGKVKKEHAEDVGISRVDAERLREREGELIKGWKDTEIINTMVVGKVRIMTAGAGSAGGGDKGKGKGGKGGGGGGGGRGGGKGPLIASDGIAQNDSRLCILKTTFDPTLQSKKDFAPRQPHPGPFGHHFAPHLISCAPECCVIEVFSNTTLLFTRASAGHCQRSCARFLTTMSTQTRVVPVQRLSQGPGDLSLAEWWEKERSQKTPESKAIEEAANLLRFSDIPVAFPTETVYGLGADATRSSSVQGIYRAKQRPSDNPLIVHVDSIDMLGRLLNPTSQDSPSATKTPQIGLPSIYKPLIDRFWPGALTIILPNPSGSILAPEVTSNLTTFGARIPSSPLARLLIHATDRPLAAPSANASTKPSPTTAQHVYHDLKGRIELILDGGASGVGVESTVVDGLCDPPAILRPGGIGIEEIRKCEGWENVAVGYKDGTLDVKEVPRAPGMKYRHYSPKARVVLFESTSNPAGVMKHVQKDLKDTAIGAQKIGIIRTRNWKLGLELASEEDITSTMTPVSSAIDNIVSFPLPVMENGNPSSRTKTAYDYHLGSDAVSIAHGLFAALRGLDELDVDVIYVEGVSDREGDLAAAVMNRLRKAAGAEMRV</sequence>
<dbReference type="InterPro" id="IPR021846">
    <property type="entry name" value="NFACT-C"/>
</dbReference>
<dbReference type="PANTHER" id="PTHR15239:SF6">
    <property type="entry name" value="RIBOSOME QUALITY CONTROL COMPLEX SUBUNIT NEMF"/>
    <property type="match status" value="1"/>
</dbReference>
<evidence type="ECO:0000256" key="2">
    <source>
        <dbReference type="ARBA" id="ARBA00007663"/>
    </source>
</evidence>
<dbReference type="FunFam" id="3.90.870.10:FF:000008">
    <property type="entry name" value="Threonylcarbamoyl-AMP synthase"/>
    <property type="match status" value="1"/>
</dbReference>
<dbReference type="GO" id="GO:0002949">
    <property type="term" value="P:tRNA threonylcarbamoyladenosine modification"/>
    <property type="evidence" value="ECO:0007669"/>
    <property type="project" value="UniProtKB-ARBA"/>
</dbReference>
<protein>
    <recommendedName>
        <fullName evidence="16">Ribosome quality control complex subunit 2</fullName>
        <ecNumber evidence="4">2.7.7.87</ecNumber>
    </recommendedName>
    <alternativeName>
        <fullName evidence="13">L-threonylcarbamoyladenylate synthase</fullName>
    </alternativeName>
    <alternativeName>
        <fullName evidence="5">Threonylcarbamoyl-AMP synthase</fullName>
    </alternativeName>
</protein>
<keyword evidence="21" id="KW-1185">Reference proteome</keyword>
<feature type="compositionally biased region" description="Acidic residues" evidence="18">
    <location>
        <begin position="729"/>
        <end position="744"/>
    </location>
</feature>
<dbReference type="InterPro" id="IPR051608">
    <property type="entry name" value="RQC_Subunit_NEMF"/>
</dbReference>
<evidence type="ECO:0000256" key="14">
    <source>
        <dbReference type="ARBA" id="ARBA00048366"/>
    </source>
</evidence>
<keyword evidence="7" id="KW-0808">Transferase</keyword>
<dbReference type="GO" id="GO:1990116">
    <property type="term" value="P:ribosome-associated ubiquitin-dependent protein catabolic process"/>
    <property type="evidence" value="ECO:0007669"/>
    <property type="project" value="TreeGrafter"/>
</dbReference>
<evidence type="ECO:0000256" key="4">
    <source>
        <dbReference type="ARBA" id="ARBA00012584"/>
    </source>
</evidence>
<dbReference type="InterPro" id="IPR005145">
    <property type="entry name" value="Sua5_C"/>
</dbReference>
<feature type="compositionally biased region" description="Basic and acidic residues" evidence="18">
    <location>
        <begin position="892"/>
        <end position="908"/>
    </location>
</feature>
<organism evidence="20 21">
    <name type="scientific">Penicillium fimorum</name>
    <dbReference type="NCBI Taxonomy" id="1882269"/>
    <lineage>
        <taxon>Eukaryota</taxon>
        <taxon>Fungi</taxon>
        <taxon>Dikarya</taxon>
        <taxon>Ascomycota</taxon>
        <taxon>Pezizomycotina</taxon>
        <taxon>Eurotiomycetes</taxon>
        <taxon>Eurotiomycetidae</taxon>
        <taxon>Eurotiales</taxon>
        <taxon>Aspergillaceae</taxon>
        <taxon>Penicillium</taxon>
    </lineage>
</organism>
<dbReference type="GO" id="GO:0061710">
    <property type="term" value="F:L-threonylcarbamoyladenylate synthase"/>
    <property type="evidence" value="ECO:0007669"/>
    <property type="project" value="UniProtKB-EC"/>
</dbReference>
<evidence type="ECO:0000256" key="6">
    <source>
        <dbReference type="ARBA" id="ARBA00022490"/>
    </source>
</evidence>
<keyword evidence="8" id="KW-0819">tRNA processing</keyword>